<dbReference type="Pfam" id="PF20376">
    <property type="entry name" value="DUF6671"/>
    <property type="match status" value="1"/>
</dbReference>
<dbReference type="Proteomes" id="UP000199296">
    <property type="component" value="Unassembled WGS sequence"/>
</dbReference>
<dbReference type="InterPro" id="IPR046612">
    <property type="entry name" value="DUF6671"/>
</dbReference>
<feature type="domain" description="DUF6671" evidence="1">
    <location>
        <begin position="66"/>
        <end position="282"/>
    </location>
</feature>
<gene>
    <name evidence="2" type="ORF">SAMN04488027_103148</name>
</gene>
<proteinExistence type="predicted"/>
<reference evidence="2 3" key="1">
    <citation type="submission" date="2016-10" db="EMBL/GenBank/DDBJ databases">
        <authorList>
            <person name="de Groot N.N."/>
        </authorList>
    </citation>
    <scope>NUCLEOTIDE SEQUENCE [LARGE SCALE GENOMIC DNA]</scope>
    <source>
        <strain evidence="2 3">DSM 19803</strain>
    </source>
</reference>
<dbReference type="OrthoDB" id="9793837at2"/>
<keyword evidence="3" id="KW-1185">Reference proteome</keyword>
<organism evidence="2 3">
    <name type="scientific">Psychroflexus sediminis</name>
    <dbReference type="NCBI Taxonomy" id="470826"/>
    <lineage>
        <taxon>Bacteria</taxon>
        <taxon>Pseudomonadati</taxon>
        <taxon>Bacteroidota</taxon>
        <taxon>Flavobacteriia</taxon>
        <taxon>Flavobacteriales</taxon>
        <taxon>Flavobacteriaceae</taxon>
        <taxon>Psychroflexus</taxon>
    </lineage>
</organism>
<dbReference type="STRING" id="470826.SAMN04488027_103148"/>
<dbReference type="EMBL" id="FNCW01000003">
    <property type="protein sequence ID" value="SDG56000.1"/>
    <property type="molecule type" value="Genomic_DNA"/>
</dbReference>
<accession>A0A1G7VAL9</accession>
<protein>
    <recommendedName>
        <fullName evidence="1">DUF6671 domain-containing protein</fullName>
    </recommendedName>
</protein>
<evidence type="ECO:0000313" key="3">
    <source>
        <dbReference type="Proteomes" id="UP000199296"/>
    </source>
</evidence>
<evidence type="ECO:0000313" key="2">
    <source>
        <dbReference type="EMBL" id="SDG56000.1"/>
    </source>
</evidence>
<dbReference type="RefSeq" id="WP_093365809.1">
    <property type="nucleotide sequence ID" value="NZ_FNCW01000003.1"/>
</dbReference>
<name>A0A1G7VAL9_9FLAO</name>
<sequence>MPKAVFQDRKLLIATKHGKEKVIAPILEAALGVECIVNEDFDTDSLGTFTGEVERELDPVANARQKCLMAMAQSNCDLGVASEGSFGPHPSLFFVNADDEFLMFIDQKNKLEIIARELSMDTNFNGQEVRSQQELNDFCERVKFPSHAVILRASKTDTAQLVKGITDTARLEEAFYTLLKTTDTVYAETDMRAMYNPTRMQVIQTAARKLADKIKSCCPGCETPGFGITTVKPGLACKLCGSPTKSTLSHVYVCQDCEYTKEVRYHHGKTFEDPMYCDYCNP</sequence>
<evidence type="ECO:0000259" key="1">
    <source>
        <dbReference type="Pfam" id="PF20376"/>
    </source>
</evidence>
<dbReference type="AlphaFoldDB" id="A0A1G7VAL9"/>